<dbReference type="HOGENOM" id="CLU_2304983_0_0_6"/>
<proteinExistence type="predicted"/>
<dbReference type="RefSeq" id="WP_038185029.1">
    <property type="nucleotide sequence ID" value="NZ_CAWLWA010000119.1"/>
</dbReference>
<dbReference type="EMBL" id="CBTB010000072">
    <property type="protein sequence ID" value="CDH31734.1"/>
    <property type="molecule type" value="Genomic_DNA"/>
</dbReference>
<comment type="caution">
    <text evidence="1">The sequence shown here is derived from an EMBL/GenBank/DDBJ whole genome shotgun (WGS) entry which is preliminary data.</text>
</comment>
<reference evidence="1" key="1">
    <citation type="submission" date="2013-07" db="EMBL/GenBank/DDBJ databases">
        <title>Sub-species coevolution in mutualistic symbiosis.</title>
        <authorList>
            <person name="Murfin K."/>
            <person name="Klassen J."/>
            <person name="Lee M."/>
            <person name="Forst S."/>
            <person name="Stock P."/>
            <person name="Goodrich-Blair H."/>
        </authorList>
    </citation>
    <scope>NUCLEOTIDE SEQUENCE [LARGE SCALE GENOMIC DNA]</scope>
    <source>
        <strain evidence="1">Intermedium</strain>
    </source>
</reference>
<gene>
    <name evidence="1" type="ORF">XBI1_1630018</name>
</gene>
<dbReference type="Proteomes" id="UP000028480">
    <property type="component" value="Unassembled WGS sequence"/>
</dbReference>
<evidence type="ECO:0000313" key="2">
    <source>
        <dbReference type="Proteomes" id="UP000028480"/>
    </source>
</evidence>
<protein>
    <submittedName>
        <fullName evidence="1">Uncharacterized protein</fullName>
    </submittedName>
</protein>
<name>A0A077QE83_XENBV</name>
<dbReference type="AlphaFoldDB" id="A0A077QE83"/>
<sequence>MTTEHENQKGSIRSLSGSWDVGSTIYVPADLRGQVINIIRGSGLKATEQAIAVPLINGTSEQKLAGGDDPWIWLQYSFSQDSTTIKVVDGHYANFTQIFYRI</sequence>
<organism evidence="1 2">
    <name type="scientific">Xenorhabdus bovienii str. Intermedium</name>
    <dbReference type="NCBI Taxonomy" id="1379677"/>
    <lineage>
        <taxon>Bacteria</taxon>
        <taxon>Pseudomonadati</taxon>
        <taxon>Pseudomonadota</taxon>
        <taxon>Gammaproteobacteria</taxon>
        <taxon>Enterobacterales</taxon>
        <taxon>Morganellaceae</taxon>
        <taxon>Xenorhabdus</taxon>
    </lineage>
</organism>
<accession>A0A077QE83</accession>
<evidence type="ECO:0000313" key="1">
    <source>
        <dbReference type="EMBL" id="CDH31734.1"/>
    </source>
</evidence>